<organism evidence="6 7">
    <name type="scientific">Cupriavidus pinatubonensis</name>
    <dbReference type="NCBI Taxonomy" id="248026"/>
    <lineage>
        <taxon>Bacteria</taxon>
        <taxon>Pseudomonadati</taxon>
        <taxon>Pseudomonadota</taxon>
        <taxon>Betaproteobacteria</taxon>
        <taxon>Burkholderiales</taxon>
        <taxon>Burkholderiaceae</taxon>
        <taxon>Cupriavidus</taxon>
    </lineage>
</organism>
<gene>
    <name evidence="6" type="ORF">LMG23994_06397</name>
</gene>
<dbReference type="Gene3D" id="3.30.450.40">
    <property type="match status" value="1"/>
</dbReference>
<dbReference type="RefSeq" id="WP_253074898.1">
    <property type="nucleotide sequence ID" value="NZ_CAJZAF010000054.1"/>
</dbReference>
<name>A0ABM8Y268_9BURK</name>
<dbReference type="InterPro" id="IPR036388">
    <property type="entry name" value="WH-like_DNA-bd_sf"/>
</dbReference>
<dbReference type="EMBL" id="CAJZAF010000054">
    <property type="protein sequence ID" value="CAG9186821.1"/>
    <property type="molecule type" value="Genomic_DNA"/>
</dbReference>
<dbReference type="Pfam" id="PF09339">
    <property type="entry name" value="HTH_IclR"/>
    <property type="match status" value="1"/>
</dbReference>
<evidence type="ECO:0000256" key="1">
    <source>
        <dbReference type="ARBA" id="ARBA00023015"/>
    </source>
</evidence>
<dbReference type="InterPro" id="IPR050707">
    <property type="entry name" value="HTH_MetabolicPath_Reg"/>
</dbReference>
<dbReference type="SUPFAM" id="SSF55781">
    <property type="entry name" value="GAF domain-like"/>
    <property type="match status" value="1"/>
</dbReference>
<feature type="domain" description="HTH iclR-type" evidence="4">
    <location>
        <begin position="1"/>
        <end position="44"/>
    </location>
</feature>
<dbReference type="InterPro" id="IPR005471">
    <property type="entry name" value="Tscrpt_reg_IclR_N"/>
</dbReference>
<feature type="domain" description="IclR-ED" evidence="5">
    <location>
        <begin position="45"/>
        <end position="163"/>
    </location>
</feature>
<keyword evidence="3" id="KW-0804">Transcription</keyword>
<dbReference type="PROSITE" id="PS51078">
    <property type="entry name" value="ICLR_ED"/>
    <property type="match status" value="1"/>
</dbReference>
<dbReference type="PANTHER" id="PTHR30136">
    <property type="entry name" value="HELIX-TURN-HELIX TRANSCRIPTIONAL REGULATOR, ICLR FAMILY"/>
    <property type="match status" value="1"/>
</dbReference>
<dbReference type="InterPro" id="IPR029016">
    <property type="entry name" value="GAF-like_dom_sf"/>
</dbReference>
<reference evidence="6 7" key="1">
    <citation type="submission" date="2021-08" db="EMBL/GenBank/DDBJ databases">
        <authorList>
            <person name="Peeters C."/>
        </authorList>
    </citation>
    <scope>NUCLEOTIDE SEQUENCE [LARGE SCALE GENOMIC DNA]</scope>
    <source>
        <strain evidence="6 7">LMG 23994</strain>
    </source>
</reference>
<dbReference type="Pfam" id="PF01614">
    <property type="entry name" value="IclR_C"/>
    <property type="match status" value="1"/>
</dbReference>
<dbReference type="PANTHER" id="PTHR30136:SF33">
    <property type="entry name" value="TRANSCRIPTIONAL REGULATORY PROTEIN"/>
    <property type="match status" value="1"/>
</dbReference>
<proteinExistence type="predicted"/>
<evidence type="ECO:0000259" key="4">
    <source>
        <dbReference type="PROSITE" id="PS51077"/>
    </source>
</evidence>
<dbReference type="Proteomes" id="UP000701702">
    <property type="component" value="Unassembled WGS sequence"/>
</dbReference>
<evidence type="ECO:0000256" key="2">
    <source>
        <dbReference type="ARBA" id="ARBA00023125"/>
    </source>
</evidence>
<accession>A0ABM8Y268</accession>
<keyword evidence="2" id="KW-0238">DNA-binding</keyword>
<dbReference type="InterPro" id="IPR036390">
    <property type="entry name" value="WH_DNA-bd_sf"/>
</dbReference>
<comment type="caution">
    <text evidence="6">The sequence shown here is derived from an EMBL/GenBank/DDBJ whole genome shotgun (WGS) entry which is preliminary data.</text>
</comment>
<dbReference type="Gene3D" id="1.10.10.10">
    <property type="entry name" value="Winged helix-like DNA-binding domain superfamily/Winged helix DNA-binding domain"/>
    <property type="match status" value="1"/>
</dbReference>
<protein>
    <recommendedName>
        <fullName evidence="8">Regulatory protein, IclR</fullName>
    </recommendedName>
</protein>
<keyword evidence="1" id="KW-0805">Transcription regulation</keyword>
<evidence type="ECO:0000313" key="7">
    <source>
        <dbReference type="Proteomes" id="UP000701702"/>
    </source>
</evidence>
<evidence type="ECO:0008006" key="8">
    <source>
        <dbReference type="Google" id="ProtNLM"/>
    </source>
</evidence>
<sequence length="163" mass="17861">MLTNAELAKRTGLARSTVSRLTRSLVDAGFLGYDLQRNGYRLQAVTLSLALAYRSEATLLSLATPCMEKVARSEKVNVGLAVADAGEMVYLESVRGSRQGVSWRLMPGSRVPIASTSLGYAYLCDPRETRYTLLTLNGGIRPFPEERTTALPRSQPPVWRGLP</sequence>
<evidence type="ECO:0000313" key="6">
    <source>
        <dbReference type="EMBL" id="CAG9186821.1"/>
    </source>
</evidence>
<evidence type="ECO:0000256" key="3">
    <source>
        <dbReference type="ARBA" id="ARBA00023163"/>
    </source>
</evidence>
<keyword evidence="7" id="KW-1185">Reference proteome</keyword>
<dbReference type="PROSITE" id="PS51077">
    <property type="entry name" value="HTH_ICLR"/>
    <property type="match status" value="1"/>
</dbReference>
<dbReference type="SUPFAM" id="SSF46785">
    <property type="entry name" value="Winged helix' DNA-binding domain"/>
    <property type="match status" value="1"/>
</dbReference>
<evidence type="ECO:0000259" key="5">
    <source>
        <dbReference type="PROSITE" id="PS51078"/>
    </source>
</evidence>
<dbReference type="SMART" id="SM00346">
    <property type="entry name" value="HTH_ICLR"/>
    <property type="match status" value="1"/>
</dbReference>
<dbReference type="InterPro" id="IPR014757">
    <property type="entry name" value="Tscrpt_reg_IclR_C"/>
</dbReference>